<dbReference type="Proteomes" id="UP001489004">
    <property type="component" value="Unassembled WGS sequence"/>
</dbReference>
<feature type="transmembrane region" description="Helical" evidence="1">
    <location>
        <begin position="24"/>
        <end position="45"/>
    </location>
</feature>
<organism evidence="2 3">
    <name type="scientific">[Myrmecia] bisecta</name>
    <dbReference type="NCBI Taxonomy" id="41462"/>
    <lineage>
        <taxon>Eukaryota</taxon>
        <taxon>Viridiplantae</taxon>
        <taxon>Chlorophyta</taxon>
        <taxon>core chlorophytes</taxon>
        <taxon>Trebouxiophyceae</taxon>
        <taxon>Trebouxiales</taxon>
        <taxon>Trebouxiaceae</taxon>
        <taxon>Myrmecia</taxon>
    </lineage>
</organism>
<evidence type="ECO:0000313" key="2">
    <source>
        <dbReference type="EMBL" id="KAK9817929.1"/>
    </source>
</evidence>
<dbReference type="EMBL" id="JALJOR010000004">
    <property type="protein sequence ID" value="KAK9817929.1"/>
    <property type="molecule type" value="Genomic_DNA"/>
</dbReference>
<accession>A0AAW1Q775</accession>
<evidence type="ECO:0000256" key="1">
    <source>
        <dbReference type="SAM" id="Phobius"/>
    </source>
</evidence>
<comment type="caution">
    <text evidence="2">The sequence shown here is derived from an EMBL/GenBank/DDBJ whole genome shotgun (WGS) entry which is preliminary data.</text>
</comment>
<gene>
    <name evidence="2" type="ORF">WJX72_004463</name>
</gene>
<proteinExistence type="predicted"/>
<reference evidence="2 3" key="1">
    <citation type="journal article" date="2024" name="Nat. Commun.">
        <title>Phylogenomics reveals the evolutionary origins of lichenization in chlorophyte algae.</title>
        <authorList>
            <person name="Puginier C."/>
            <person name="Libourel C."/>
            <person name="Otte J."/>
            <person name="Skaloud P."/>
            <person name="Haon M."/>
            <person name="Grisel S."/>
            <person name="Petersen M."/>
            <person name="Berrin J.G."/>
            <person name="Delaux P.M."/>
            <person name="Dal Grande F."/>
            <person name="Keller J."/>
        </authorList>
    </citation>
    <scope>NUCLEOTIDE SEQUENCE [LARGE SCALE GENOMIC DNA]</scope>
    <source>
        <strain evidence="2 3">SAG 2043</strain>
    </source>
</reference>
<keyword evidence="3" id="KW-1185">Reference proteome</keyword>
<keyword evidence="1" id="KW-0472">Membrane</keyword>
<evidence type="ECO:0000313" key="3">
    <source>
        <dbReference type="Proteomes" id="UP001489004"/>
    </source>
</evidence>
<keyword evidence="1" id="KW-1133">Transmembrane helix</keyword>
<sequence>MEDPFNPKECGSGRVRKRYTKLSLYSYVAFMGFMVCTGAMSALGFNCVLSILSGNAVGSVLSVNSVFSVLSGLNAMVKAKTQI</sequence>
<protein>
    <submittedName>
        <fullName evidence="2">Uncharacterized protein</fullName>
    </submittedName>
</protein>
<keyword evidence="1" id="KW-0812">Transmembrane</keyword>
<name>A0AAW1Q775_9CHLO</name>
<feature type="transmembrane region" description="Helical" evidence="1">
    <location>
        <begin position="57"/>
        <end position="77"/>
    </location>
</feature>
<dbReference type="AlphaFoldDB" id="A0AAW1Q775"/>